<keyword evidence="2" id="KW-1185">Reference proteome</keyword>
<dbReference type="GeneID" id="63210786"/>
<name>A0A7G8LHY1_9CAUD</name>
<dbReference type="Proteomes" id="UP000515841">
    <property type="component" value="Segment"/>
</dbReference>
<dbReference type="EMBL" id="MT658803">
    <property type="protein sequence ID" value="QNJ56853.1"/>
    <property type="molecule type" value="Genomic_DNA"/>
</dbReference>
<sequence length="49" mass="5801">MTFYEGWVRGRYTVRYIDEVTGITYIAWSAAGRAHAEALLREFWEDETL</sequence>
<reference evidence="1 2" key="1">
    <citation type="submission" date="2020-06" db="EMBL/GenBank/DDBJ databases">
        <authorList>
            <person name="Spencer C.E."/>
            <person name="Frederick G.D."/>
            <person name="Baliraine F.N."/>
            <person name="Favela G."/>
            <person name="Farmer V."/>
            <person name="Galindo A."/>
            <person name="Garlena R.A."/>
            <person name="Russell D.A."/>
            <person name="Pope W.H."/>
            <person name="Jacobs-Sera D."/>
            <person name="Hatfull G.F."/>
        </authorList>
    </citation>
    <scope>NUCLEOTIDE SEQUENCE [LARGE SCALE GENOMIC DNA]</scope>
</reference>
<accession>A0A7G8LHY1</accession>
<evidence type="ECO:0000313" key="2">
    <source>
        <dbReference type="Proteomes" id="UP000515841"/>
    </source>
</evidence>
<gene>
    <name evidence="1" type="primary">43</name>
    <name evidence="1" type="ORF">SEA_REINDEER_43</name>
</gene>
<protein>
    <submittedName>
        <fullName evidence="1">Uncharacterized protein</fullName>
    </submittedName>
</protein>
<organism evidence="1 2">
    <name type="scientific">Mycobacterium phage Reindeer</name>
    <dbReference type="NCBI Taxonomy" id="2762283"/>
    <lineage>
        <taxon>Viruses</taxon>
        <taxon>Duplodnaviria</taxon>
        <taxon>Heunggongvirae</taxon>
        <taxon>Uroviricota</taxon>
        <taxon>Caudoviricetes</taxon>
        <taxon>Vilmaviridae</taxon>
        <taxon>Mclasvirinae</taxon>
        <taxon>Bongovirus</taxon>
        <taxon>Bongovirus reindeer</taxon>
    </lineage>
</organism>
<dbReference type="RefSeq" id="YP_010014104.1">
    <property type="nucleotide sequence ID" value="NC_053516.1"/>
</dbReference>
<dbReference type="KEGG" id="vg:63210786"/>
<proteinExistence type="predicted"/>
<evidence type="ECO:0000313" key="1">
    <source>
        <dbReference type="EMBL" id="QNJ56853.1"/>
    </source>
</evidence>